<proteinExistence type="predicted"/>
<sequence length="226" mass="26054">MLEARVDGRQPYDEAGEKAISNKYKRWRQGQALPSDGTVAHVFRKSAGAVRLDYWRDLMLWELLSAECPPIPRLHRIIEHSANVRHVLFMDRQAPESGYHHELPDRQRALGLRNLRSLDAFIALLALARKGEHLENAPQHYLPAMCAFDIFPYMLYGNPALRYRWEELFGCLQRIFWNMIYVTGMVGRFPIEEVRSRLATLEADPQAFLPPLAGIRVKGRPKGSSF</sequence>
<comment type="caution">
    <text evidence="1">The sequence shown here is derived from an EMBL/GenBank/DDBJ whole genome shotgun (WGS) entry which is preliminary data.</text>
</comment>
<name>A0A2J0UAI9_STEMA</name>
<evidence type="ECO:0000313" key="2">
    <source>
        <dbReference type="Proteomes" id="UP000230167"/>
    </source>
</evidence>
<dbReference type="EMBL" id="NEQV01000004">
    <property type="protein sequence ID" value="PJL28074.1"/>
    <property type="molecule type" value="Genomic_DNA"/>
</dbReference>
<gene>
    <name evidence="1" type="ORF">B9Y64_12610</name>
</gene>
<dbReference type="Proteomes" id="UP000230167">
    <property type="component" value="Unassembled WGS sequence"/>
</dbReference>
<protein>
    <submittedName>
        <fullName evidence="1">Uncharacterized protein</fullName>
    </submittedName>
</protein>
<dbReference type="AlphaFoldDB" id="A0A2J0UAI9"/>
<evidence type="ECO:0000313" key="1">
    <source>
        <dbReference type="EMBL" id="PJL28074.1"/>
    </source>
</evidence>
<organism evidence="1 2">
    <name type="scientific">Stenotrophomonas maltophilia</name>
    <name type="common">Pseudomonas maltophilia</name>
    <name type="synonym">Xanthomonas maltophilia</name>
    <dbReference type="NCBI Taxonomy" id="40324"/>
    <lineage>
        <taxon>Bacteria</taxon>
        <taxon>Pseudomonadati</taxon>
        <taxon>Pseudomonadota</taxon>
        <taxon>Gammaproteobacteria</taxon>
        <taxon>Lysobacterales</taxon>
        <taxon>Lysobacteraceae</taxon>
        <taxon>Stenotrophomonas</taxon>
        <taxon>Stenotrophomonas maltophilia group</taxon>
    </lineage>
</organism>
<accession>A0A2J0UAI9</accession>
<reference evidence="1 2" key="1">
    <citation type="journal article" date="2017" name="Front. Microbiol.">
        <title>Double-Face Meets the Bacterial World: The Opportunistic Pathogen Stenotrophomonas maltophilia.</title>
        <authorList>
            <person name="Lira F."/>
            <person name="Berg G."/>
            <person name="Martinez J.L."/>
        </authorList>
    </citation>
    <scope>NUCLEOTIDE SEQUENCE [LARGE SCALE GENOMIC DNA]</scope>
    <source>
        <strain evidence="1 2">EA1</strain>
    </source>
</reference>